<evidence type="ECO:0000256" key="1">
    <source>
        <dbReference type="ARBA" id="ARBA00004651"/>
    </source>
</evidence>
<dbReference type="SUPFAM" id="SSF90123">
    <property type="entry name" value="ABC transporter transmembrane region"/>
    <property type="match status" value="1"/>
</dbReference>
<evidence type="ECO:0000256" key="2">
    <source>
        <dbReference type="ARBA" id="ARBA00022448"/>
    </source>
</evidence>
<dbReference type="GO" id="GO:0005524">
    <property type="term" value="F:ATP binding"/>
    <property type="evidence" value="ECO:0007669"/>
    <property type="project" value="UniProtKB-KW"/>
</dbReference>
<comment type="subcellular location">
    <subcellularLocation>
        <location evidence="1">Cell membrane</location>
        <topology evidence="1">Multi-pass membrane protein</topology>
    </subcellularLocation>
</comment>
<keyword evidence="3" id="KW-1003">Cell membrane</keyword>
<dbReference type="CDD" id="cd18548">
    <property type="entry name" value="ABC_6TM_Tm287_like"/>
    <property type="match status" value="1"/>
</dbReference>
<comment type="caution">
    <text evidence="13">The sequence shown here is derived from an EMBL/GenBank/DDBJ whole genome shotgun (WGS) entry which is preliminary data.</text>
</comment>
<evidence type="ECO:0000256" key="6">
    <source>
        <dbReference type="ARBA" id="ARBA00022840"/>
    </source>
</evidence>
<name>A0A6N7WFW1_9FIRM</name>
<dbReference type="InterPro" id="IPR011527">
    <property type="entry name" value="ABC1_TM_dom"/>
</dbReference>
<evidence type="ECO:0000256" key="8">
    <source>
        <dbReference type="ARBA" id="ARBA00023136"/>
    </source>
</evidence>
<dbReference type="GO" id="GO:0015421">
    <property type="term" value="F:ABC-type oligopeptide transporter activity"/>
    <property type="evidence" value="ECO:0007669"/>
    <property type="project" value="TreeGrafter"/>
</dbReference>
<feature type="transmembrane region" description="Helical" evidence="10">
    <location>
        <begin position="134"/>
        <end position="151"/>
    </location>
</feature>
<gene>
    <name evidence="13" type="ORF">FYJ45_10105</name>
</gene>
<feature type="domain" description="ABC transmembrane type-1" evidence="12">
    <location>
        <begin position="18"/>
        <end position="299"/>
    </location>
</feature>
<dbReference type="GeneID" id="86053407"/>
<dbReference type="Proteomes" id="UP000436047">
    <property type="component" value="Unassembled WGS sequence"/>
</dbReference>
<keyword evidence="5" id="KW-0547">Nucleotide-binding</keyword>
<evidence type="ECO:0000256" key="3">
    <source>
        <dbReference type="ARBA" id="ARBA00022475"/>
    </source>
</evidence>
<evidence type="ECO:0000256" key="5">
    <source>
        <dbReference type="ARBA" id="ARBA00022741"/>
    </source>
</evidence>
<organism evidence="13 14">
    <name type="scientific">Eisenbergiella porci</name>
    <dbReference type="NCBI Taxonomy" id="2652274"/>
    <lineage>
        <taxon>Bacteria</taxon>
        <taxon>Bacillati</taxon>
        <taxon>Bacillota</taxon>
        <taxon>Clostridia</taxon>
        <taxon>Lachnospirales</taxon>
        <taxon>Lachnospiraceae</taxon>
        <taxon>Eisenbergiella</taxon>
    </lineage>
</organism>
<feature type="domain" description="ABC transporter" evidence="11">
    <location>
        <begin position="339"/>
        <end position="572"/>
    </location>
</feature>
<keyword evidence="2" id="KW-0813">Transport</keyword>
<dbReference type="PANTHER" id="PTHR43394">
    <property type="entry name" value="ATP-DEPENDENT PERMEASE MDL1, MITOCHONDRIAL"/>
    <property type="match status" value="1"/>
</dbReference>
<dbReference type="InterPro" id="IPR036640">
    <property type="entry name" value="ABC1_TM_sf"/>
</dbReference>
<keyword evidence="14" id="KW-1185">Reference proteome</keyword>
<dbReference type="RefSeq" id="WP_154464501.1">
    <property type="nucleotide sequence ID" value="NZ_VUMI01000013.1"/>
</dbReference>
<evidence type="ECO:0000313" key="14">
    <source>
        <dbReference type="Proteomes" id="UP000436047"/>
    </source>
</evidence>
<evidence type="ECO:0000313" key="13">
    <source>
        <dbReference type="EMBL" id="MSS88635.1"/>
    </source>
</evidence>
<accession>A0A6N7WFW1</accession>
<reference evidence="13 14" key="1">
    <citation type="submission" date="2019-08" db="EMBL/GenBank/DDBJ databases">
        <title>In-depth cultivation of the pig gut microbiome towards novel bacterial diversity and tailored functional studies.</title>
        <authorList>
            <person name="Wylensek D."/>
            <person name="Hitch T.C.A."/>
            <person name="Clavel T."/>
        </authorList>
    </citation>
    <scope>NUCLEOTIDE SEQUENCE [LARGE SCALE GENOMIC DNA]</scope>
    <source>
        <strain evidence="13 14">WCA-389-WT-23B</strain>
    </source>
</reference>
<dbReference type="GO" id="GO:0016887">
    <property type="term" value="F:ATP hydrolysis activity"/>
    <property type="evidence" value="ECO:0007669"/>
    <property type="project" value="InterPro"/>
</dbReference>
<dbReference type="Pfam" id="PF00005">
    <property type="entry name" value="ABC_tran"/>
    <property type="match status" value="1"/>
</dbReference>
<dbReference type="PROSITE" id="PS00211">
    <property type="entry name" value="ABC_TRANSPORTER_1"/>
    <property type="match status" value="1"/>
</dbReference>
<dbReference type="InterPro" id="IPR039421">
    <property type="entry name" value="Type_1_exporter"/>
</dbReference>
<dbReference type="AlphaFoldDB" id="A0A6N7WFW1"/>
<feature type="transmembrane region" description="Helical" evidence="10">
    <location>
        <begin position="243"/>
        <end position="261"/>
    </location>
</feature>
<dbReference type="InterPro" id="IPR017871">
    <property type="entry name" value="ABC_transporter-like_CS"/>
</dbReference>
<evidence type="ECO:0000256" key="9">
    <source>
        <dbReference type="SAM" id="MobiDB-lite"/>
    </source>
</evidence>
<dbReference type="EMBL" id="VUMI01000013">
    <property type="protein sequence ID" value="MSS88635.1"/>
    <property type="molecule type" value="Genomic_DNA"/>
</dbReference>
<dbReference type="InterPro" id="IPR027417">
    <property type="entry name" value="P-loop_NTPase"/>
</dbReference>
<dbReference type="GO" id="GO:0005886">
    <property type="term" value="C:plasma membrane"/>
    <property type="evidence" value="ECO:0007669"/>
    <property type="project" value="UniProtKB-SubCell"/>
</dbReference>
<feature type="transmembrane region" description="Helical" evidence="10">
    <location>
        <begin position="157"/>
        <end position="174"/>
    </location>
</feature>
<dbReference type="Pfam" id="PF00664">
    <property type="entry name" value="ABC_membrane"/>
    <property type="match status" value="1"/>
</dbReference>
<feature type="transmembrane region" description="Helical" evidence="10">
    <location>
        <begin position="273"/>
        <end position="297"/>
    </location>
</feature>
<keyword evidence="7 10" id="KW-1133">Transmembrane helix</keyword>
<keyword evidence="6 13" id="KW-0067">ATP-binding</keyword>
<keyword evidence="4 10" id="KW-0812">Transmembrane</keyword>
<feature type="transmembrane region" description="Helical" evidence="10">
    <location>
        <begin position="53"/>
        <end position="74"/>
    </location>
</feature>
<keyword evidence="8 10" id="KW-0472">Membrane</keyword>
<protein>
    <submittedName>
        <fullName evidence="13">ABC transporter ATP-binding protein</fullName>
    </submittedName>
</protein>
<evidence type="ECO:0000256" key="4">
    <source>
        <dbReference type="ARBA" id="ARBA00022692"/>
    </source>
</evidence>
<proteinExistence type="predicted"/>
<dbReference type="PROSITE" id="PS50893">
    <property type="entry name" value="ABC_TRANSPORTER_2"/>
    <property type="match status" value="1"/>
</dbReference>
<dbReference type="InterPro" id="IPR003439">
    <property type="entry name" value="ABC_transporter-like_ATP-bd"/>
</dbReference>
<dbReference type="PANTHER" id="PTHR43394:SF1">
    <property type="entry name" value="ATP-BINDING CASSETTE SUB-FAMILY B MEMBER 10, MITOCHONDRIAL"/>
    <property type="match status" value="1"/>
</dbReference>
<dbReference type="Gene3D" id="3.40.50.300">
    <property type="entry name" value="P-loop containing nucleotide triphosphate hydrolases"/>
    <property type="match status" value="1"/>
</dbReference>
<evidence type="ECO:0000259" key="11">
    <source>
        <dbReference type="PROSITE" id="PS50893"/>
    </source>
</evidence>
<feature type="compositionally biased region" description="Basic and acidic residues" evidence="9">
    <location>
        <begin position="590"/>
        <end position="616"/>
    </location>
</feature>
<evidence type="ECO:0000259" key="12">
    <source>
        <dbReference type="PROSITE" id="PS50929"/>
    </source>
</evidence>
<feature type="transmembrane region" description="Helical" evidence="10">
    <location>
        <begin position="20"/>
        <end position="41"/>
    </location>
</feature>
<dbReference type="SMART" id="SM00382">
    <property type="entry name" value="AAA"/>
    <property type="match status" value="1"/>
</dbReference>
<dbReference type="PROSITE" id="PS50929">
    <property type="entry name" value="ABC_TM1F"/>
    <property type="match status" value="1"/>
</dbReference>
<dbReference type="FunFam" id="3.40.50.300:FF:000221">
    <property type="entry name" value="Multidrug ABC transporter ATP-binding protein"/>
    <property type="match status" value="1"/>
</dbReference>
<dbReference type="Gene3D" id="1.20.1560.10">
    <property type="entry name" value="ABC transporter type 1, transmembrane domain"/>
    <property type="match status" value="1"/>
</dbReference>
<dbReference type="InterPro" id="IPR003593">
    <property type="entry name" value="AAA+_ATPase"/>
</dbReference>
<evidence type="ECO:0000256" key="10">
    <source>
        <dbReference type="SAM" id="Phobius"/>
    </source>
</evidence>
<dbReference type="SUPFAM" id="SSF52540">
    <property type="entry name" value="P-loop containing nucleoside triphosphate hydrolases"/>
    <property type="match status" value="1"/>
</dbReference>
<sequence length="627" mass="69449">MKKIISIYLKPYYGRMGIGFAIKFIGSVMDLCIPWVLAYVIDNVIPAGSLKQIYLWGGVMVFCSLLAVAFNIIANRMASRVASEATQIIRHDLFARTMYLSDRQTDSFTKPSLISRLTTDTYNVNQMIGRIQRLGVRAPILLVGGIIFTMALDPVLASVLLLVIPILAFVMTAVSRKGMPLYRKLQEAADKFVCLVREDIAGIRVIKALSKMDYEKNKFDGVNQMVITCERNAEQTMAVLNPAMNMLLNLGLVGVILAGAYRVNAGTSEVGKILAFMTYFTIILNAMMSISRMFVIINKAVASGARIQQVLDCEDDMVTVTEGMKAASVNETEAGNKGIVFDRVTFSYNKTEANLKNLSFSVKKGEMLGVIGATGSGKTTLAALLMRLVDVDEGRILIDGRDVRSFEKKELREKFGVVFQNDTIFEDSIFENVRMGRKLNEEDIEKALVYAQADEFTREKEQSEGAMLDIKGANLSGGQKQRILIARALAAHPDFLVLDDSSSALDYRTDSRLRRQLKEHFRDTTTIMIAQRISSVMHADHILVLEDGEMIGYGTHEELMESCEIYQEIIRSQTGADYKSGTEYGAGADHRLGVEYGHGEEGERGGYEKRKGEGRYADPSGGLSASL</sequence>
<evidence type="ECO:0000256" key="7">
    <source>
        <dbReference type="ARBA" id="ARBA00022989"/>
    </source>
</evidence>
<feature type="region of interest" description="Disordered" evidence="9">
    <location>
        <begin position="590"/>
        <end position="627"/>
    </location>
</feature>